<evidence type="ECO:0000313" key="2">
    <source>
        <dbReference type="Proteomes" id="UP000002668"/>
    </source>
</evidence>
<keyword evidence="2" id="KW-1185">Reference proteome</keyword>
<accession>E5AC92</accession>
<dbReference type="EMBL" id="FP929139">
    <property type="protein sequence ID" value="CBY02094.1"/>
    <property type="molecule type" value="Genomic_DNA"/>
</dbReference>
<dbReference type="InParanoid" id="E5AC92"/>
<sequence>MPSEYQCRPRIYAHAFTLEYGSSSAYTLLLLKIQAVSQELVAHSKARTALAREF</sequence>
<gene>
    <name evidence="1" type="ORF">LEMA_P008810.1</name>
</gene>
<proteinExistence type="predicted"/>
<dbReference type="VEuPathDB" id="FungiDB:LEMA_P008810.1"/>
<dbReference type="AlphaFoldDB" id="E5AC92"/>
<dbReference type="Proteomes" id="UP000002668">
    <property type="component" value="Genome"/>
</dbReference>
<evidence type="ECO:0000313" key="1">
    <source>
        <dbReference type="EMBL" id="CBY02094.1"/>
    </source>
</evidence>
<reference evidence="2" key="1">
    <citation type="journal article" date="2011" name="Nat. Commun.">
        <title>Effector diversification within compartments of the Leptosphaeria maculans genome affected by Repeat-Induced Point mutations.</title>
        <authorList>
            <person name="Rouxel T."/>
            <person name="Grandaubert J."/>
            <person name="Hane J.K."/>
            <person name="Hoede C."/>
            <person name="van de Wouw A.P."/>
            <person name="Couloux A."/>
            <person name="Dominguez V."/>
            <person name="Anthouard V."/>
            <person name="Bally P."/>
            <person name="Bourras S."/>
            <person name="Cozijnsen A.J."/>
            <person name="Ciuffetti L.M."/>
            <person name="Degrave A."/>
            <person name="Dilmaghani A."/>
            <person name="Duret L."/>
            <person name="Fudal I."/>
            <person name="Goodwin S.B."/>
            <person name="Gout L."/>
            <person name="Glaser N."/>
            <person name="Linglin J."/>
            <person name="Kema G.H.J."/>
            <person name="Lapalu N."/>
            <person name="Lawrence C.B."/>
            <person name="May K."/>
            <person name="Meyer M."/>
            <person name="Ollivier B."/>
            <person name="Poulain J."/>
            <person name="Schoch C.L."/>
            <person name="Simon A."/>
            <person name="Spatafora J.W."/>
            <person name="Stachowiak A."/>
            <person name="Turgeon B.G."/>
            <person name="Tyler B.M."/>
            <person name="Vincent D."/>
            <person name="Weissenbach J."/>
            <person name="Amselem J."/>
            <person name="Quesneville H."/>
            <person name="Oliver R.P."/>
            <person name="Wincker P."/>
            <person name="Balesdent M.-H."/>
            <person name="Howlett B.J."/>
        </authorList>
    </citation>
    <scope>NUCLEOTIDE SEQUENCE [LARGE SCALE GENOMIC DNA]</scope>
    <source>
        <strain evidence="2">JN3 / isolate v23.1.3 / race Av1-4-5-6-7-8</strain>
    </source>
</reference>
<name>E5AC92_LEPMJ</name>
<protein>
    <submittedName>
        <fullName evidence="1">Predicted protein</fullName>
    </submittedName>
</protein>
<organism evidence="1 2">
    <name type="scientific">Leptosphaeria maculans (strain JN3 / isolate v23.1.3 / race Av1-4-5-6-7-8)</name>
    <name type="common">Blackleg fungus</name>
    <name type="synonym">Phoma lingam</name>
    <dbReference type="NCBI Taxonomy" id="985895"/>
    <lineage>
        <taxon>Eukaryota</taxon>
        <taxon>Fungi</taxon>
        <taxon>Dikarya</taxon>
        <taxon>Ascomycota</taxon>
        <taxon>Pezizomycotina</taxon>
        <taxon>Dothideomycetes</taxon>
        <taxon>Pleosporomycetidae</taxon>
        <taxon>Pleosporales</taxon>
        <taxon>Pleosporineae</taxon>
        <taxon>Leptosphaeriaceae</taxon>
        <taxon>Plenodomus</taxon>
        <taxon>Plenodomus lingam/Leptosphaeria maculans species complex</taxon>
    </lineage>
</organism>
<dbReference type="HOGENOM" id="CLU_3050786_0_0_1"/>